<feature type="chain" id="PRO_5046406436" evidence="1">
    <location>
        <begin position="30"/>
        <end position="513"/>
    </location>
</feature>
<keyword evidence="1" id="KW-0732">Signal</keyword>
<keyword evidence="4" id="KW-1185">Reference proteome</keyword>
<comment type="caution">
    <text evidence="3">The sequence shown here is derived from an EMBL/GenBank/DDBJ whole genome shotgun (WGS) entry which is preliminary data.</text>
</comment>
<dbReference type="InterPro" id="IPR050463">
    <property type="entry name" value="Gfo/Idh/MocA_oxidrdct_glycsds"/>
</dbReference>
<dbReference type="InterPro" id="IPR036291">
    <property type="entry name" value="NAD(P)-bd_dom_sf"/>
</dbReference>
<dbReference type="EMBL" id="FXUG01000005">
    <property type="protein sequence ID" value="SMP56958.1"/>
    <property type="molecule type" value="Genomic_DNA"/>
</dbReference>
<dbReference type="Gene3D" id="3.30.360.10">
    <property type="entry name" value="Dihydrodipicolinate Reductase, domain 2"/>
    <property type="match status" value="1"/>
</dbReference>
<dbReference type="RefSeq" id="WP_283432699.1">
    <property type="nucleotide sequence ID" value="NZ_FXUG01000005.1"/>
</dbReference>
<name>A0ABY1Q476_9BACT</name>
<evidence type="ECO:0000313" key="4">
    <source>
        <dbReference type="Proteomes" id="UP001158067"/>
    </source>
</evidence>
<dbReference type="Gene3D" id="3.40.50.720">
    <property type="entry name" value="NAD(P)-binding Rossmann-like Domain"/>
    <property type="match status" value="1"/>
</dbReference>
<dbReference type="Pfam" id="PF01408">
    <property type="entry name" value="GFO_IDH_MocA"/>
    <property type="match status" value="1"/>
</dbReference>
<feature type="domain" description="Gfo/Idh/MocA-like oxidoreductase N-terminal" evidence="2">
    <location>
        <begin position="39"/>
        <end position="161"/>
    </location>
</feature>
<evidence type="ECO:0000256" key="1">
    <source>
        <dbReference type="SAM" id="SignalP"/>
    </source>
</evidence>
<dbReference type="PANTHER" id="PTHR43818:SF5">
    <property type="entry name" value="OXIDOREDUCTASE FAMILY PROTEIN"/>
    <property type="match status" value="1"/>
</dbReference>
<organism evidence="3 4">
    <name type="scientific">Neorhodopirellula lusitana</name>
    <dbReference type="NCBI Taxonomy" id="445327"/>
    <lineage>
        <taxon>Bacteria</taxon>
        <taxon>Pseudomonadati</taxon>
        <taxon>Planctomycetota</taxon>
        <taxon>Planctomycetia</taxon>
        <taxon>Pirellulales</taxon>
        <taxon>Pirellulaceae</taxon>
        <taxon>Neorhodopirellula</taxon>
    </lineage>
</organism>
<sequence length="513" mass="56126">MQSLNRRQFGLSASALAVSVGVHTSSASAQTDAPSESLGVAVCGVNGRGMSHVGGFGHDPRTKINVLIDIDEAVGEQKADQVAKMQGKRPRVVRDVRDVLDADDVQILTCATPNHWHALIGVWAMQAGKDVYIEKPISHNIHEGRALVAAAKKYDRMFQTGTQCRSSDGVRDAMDFIAAGGIGEVKLARGLCYKRRKSIGALGDYAIPDSVDFDQWSGPATFTDPKLTRQRFHYDWHWQRHYGNGDSGNQGPHQTDIARWGLELDRHPNAILTYAGRLGYQAERKDPNYVDAGDTANTQVSIYDYGDKTIVFETRGLSVNDSADDELNTLFGSTRGNKIGVVFYGTEGYAVQGPDYATGRIFDTNKKLVKTFRHNSKENGQLNNVHMSNFIDAVVSRDSSSLNADARCGHLSAAIAHLGNTSYYMGQENRVAPGAIEEAVNAFASQDDDAETLRRTLKHLSDNSVDPATDQLSLGPALRFDPNAEVYVDNVDANAWLGREYRKGFEVPSAEEV</sequence>
<gene>
    <name evidence="3" type="ORF">SAMN06265222_105239</name>
</gene>
<accession>A0ABY1Q476</accession>
<dbReference type="SUPFAM" id="SSF55347">
    <property type="entry name" value="Glyceraldehyde-3-phosphate dehydrogenase-like, C-terminal domain"/>
    <property type="match status" value="1"/>
</dbReference>
<proteinExistence type="predicted"/>
<dbReference type="SUPFAM" id="SSF51735">
    <property type="entry name" value="NAD(P)-binding Rossmann-fold domains"/>
    <property type="match status" value="1"/>
</dbReference>
<protein>
    <submittedName>
        <fullName evidence="3">Oxidoreductase family, NAD-binding Rossmann fold</fullName>
    </submittedName>
</protein>
<evidence type="ECO:0000259" key="2">
    <source>
        <dbReference type="Pfam" id="PF01408"/>
    </source>
</evidence>
<dbReference type="PANTHER" id="PTHR43818">
    <property type="entry name" value="BCDNA.GH03377"/>
    <property type="match status" value="1"/>
</dbReference>
<feature type="signal peptide" evidence="1">
    <location>
        <begin position="1"/>
        <end position="29"/>
    </location>
</feature>
<dbReference type="InterPro" id="IPR000683">
    <property type="entry name" value="Gfo/Idh/MocA-like_OxRdtase_N"/>
</dbReference>
<evidence type="ECO:0000313" key="3">
    <source>
        <dbReference type="EMBL" id="SMP56958.1"/>
    </source>
</evidence>
<reference evidence="3 4" key="1">
    <citation type="submission" date="2017-05" db="EMBL/GenBank/DDBJ databases">
        <authorList>
            <person name="Varghese N."/>
            <person name="Submissions S."/>
        </authorList>
    </citation>
    <scope>NUCLEOTIDE SEQUENCE [LARGE SCALE GENOMIC DNA]</scope>
    <source>
        <strain evidence="3 4">DSM 25457</strain>
    </source>
</reference>
<dbReference type="Proteomes" id="UP001158067">
    <property type="component" value="Unassembled WGS sequence"/>
</dbReference>